<protein>
    <submittedName>
        <fullName evidence="11">Transposase</fullName>
    </submittedName>
</protein>
<proteinExistence type="inferred from homology"/>
<evidence type="ECO:0000256" key="5">
    <source>
        <dbReference type="ARBA" id="ARBA00023125"/>
    </source>
</evidence>
<evidence type="ECO:0000256" key="6">
    <source>
        <dbReference type="ARBA" id="ARBA00023172"/>
    </source>
</evidence>
<name>A0A371QA54_STRIH</name>
<feature type="domain" description="Probable transposase IS891/IS1136/IS1341" evidence="8">
    <location>
        <begin position="199"/>
        <end position="315"/>
    </location>
</feature>
<dbReference type="Pfam" id="PF07282">
    <property type="entry name" value="Cas12f1-like_TNB"/>
    <property type="match status" value="1"/>
</dbReference>
<feature type="domain" description="Transposase putative helix-turn-helix" evidence="10">
    <location>
        <begin position="23"/>
        <end position="52"/>
    </location>
</feature>
<dbReference type="Pfam" id="PF01385">
    <property type="entry name" value="OrfB_IS605"/>
    <property type="match status" value="1"/>
</dbReference>
<feature type="domain" description="Cas12f1-like TNB" evidence="9">
    <location>
        <begin position="344"/>
        <end position="413"/>
    </location>
</feature>
<evidence type="ECO:0000259" key="10">
    <source>
        <dbReference type="Pfam" id="PF12323"/>
    </source>
</evidence>
<dbReference type="GO" id="GO:0046872">
    <property type="term" value="F:metal ion binding"/>
    <property type="evidence" value="ECO:0007669"/>
    <property type="project" value="UniProtKB-KW"/>
</dbReference>
<evidence type="ECO:0000313" key="11">
    <source>
        <dbReference type="EMBL" id="REK91561.1"/>
    </source>
</evidence>
<dbReference type="InterPro" id="IPR021027">
    <property type="entry name" value="Transposase_put_HTH"/>
</dbReference>
<dbReference type="NCBIfam" id="NF040570">
    <property type="entry name" value="guided_TnpB"/>
    <property type="match status" value="1"/>
</dbReference>
<keyword evidence="12" id="KW-1185">Reference proteome</keyword>
<dbReference type="GO" id="GO:0032196">
    <property type="term" value="P:transposition"/>
    <property type="evidence" value="ECO:0007669"/>
    <property type="project" value="UniProtKB-KW"/>
</dbReference>
<evidence type="ECO:0000259" key="9">
    <source>
        <dbReference type="Pfam" id="PF07282"/>
    </source>
</evidence>
<dbReference type="GO" id="GO:0006310">
    <property type="term" value="P:DNA recombination"/>
    <property type="evidence" value="ECO:0007669"/>
    <property type="project" value="UniProtKB-KW"/>
</dbReference>
<accession>A0A371QA54</accession>
<sequence>MGDGEQRRPRRTKQTAGQSGVRRMVKLRLYPTPEQELVLAGQGHAARTLWNLLHEWYTFHAPQRWPSIAEADEAIRQARREIDWLSALPAQTCQQVLKLYVQAWQAARRGARRRPHFHSRARTRLSIDVPQAGAMKIARLNRRWGEASLPLVGRVRFRYSRELPGLGDQAPVGRVTGGRLVRETEGWYAAFRCAFQRENPAPGSHPGPAVGLDRGVAVPLATSDPGRPFVSHGPWLHPKERERLRRLERKAARQRRSAQRGQPASSRLQRTYAHIAELRGREKRRRADWHHKVTTELAARYGLVGVEQLNVRAMTASPRGSADRPSRRVAQKTGLNRAILSEGWSRVLALLDYKAVERGGVVVPVPARNTSLRCSACGHVDAKNRKSQAVFECTNPECGYGPVNTDVNSAYNIKTDAIHTYEWPRGLACLTALGSRVDGRSVPAWRRRRPRRWLQPNRQPNRVVTA</sequence>
<evidence type="ECO:0000256" key="3">
    <source>
        <dbReference type="ARBA" id="ARBA00022723"/>
    </source>
</evidence>
<evidence type="ECO:0000256" key="4">
    <source>
        <dbReference type="ARBA" id="ARBA00022833"/>
    </source>
</evidence>
<comment type="similarity">
    <text evidence="1">In the C-terminal section; belongs to the transposase 35 family.</text>
</comment>
<reference evidence="11 12" key="1">
    <citation type="submission" date="2018-08" db="EMBL/GenBank/DDBJ databases">
        <title>Streptomyces NEAU-D10 sp. nov., a novel Actinomycete isolated from soil.</title>
        <authorList>
            <person name="Jin L."/>
        </authorList>
    </citation>
    <scope>NUCLEOTIDE SEQUENCE [LARGE SCALE GENOMIC DNA]</scope>
    <source>
        <strain evidence="11 12">NEAU-D10</strain>
    </source>
</reference>
<keyword evidence="4" id="KW-0862">Zinc</keyword>
<dbReference type="GO" id="GO:0003677">
    <property type="term" value="F:DNA binding"/>
    <property type="evidence" value="ECO:0007669"/>
    <property type="project" value="UniProtKB-KW"/>
</dbReference>
<dbReference type="OrthoDB" id="6230307at2"/>
<evidence type="ECO:0000256" key="7">
    <source>
        <dbReference type="SAM" id="MobiDB-lite"/>
    </source>
</evidence>
<evidence type="ECO:0000256" key="1">
    <source>
        <dbReference type="ARBA" id="ARBA00008761"/>
    </source>
</evidence>
<evidence type="ECO:0000256" key="2">
    <source>
        <dbReference type="ARBA" id="ARBA00022578"/>
    </source>
</evidence>
<evidence type="ECO:0000313" key="12">
    <source>
        <dbReference type="Proteomes" id="UP000262477"/>
    </source>
</evidence>
<keyword evidence="2" id="KW-0815">Transposition</keyword>
<dbReference type="InterPro" id="IPR010095">
    <property type="entry name" value="Cas12f1-like_TNB"/>
</dbReference>
<keyword evidence="5" id="KW-0238">DNA-binding</keyword>
<dbReference type="InterPro" id="IPR001959">
    <property type="entry name" value="Transposase"/>
</dbReference>
<dbReference type="AlphaFoldDB" id="A0A371QA54"/>
<comment type="caution">
    <text evidence="11">The sequence shown here is derived from an EMBL/GenBank/DDBJ whole genome shotgun (WGS) entry which is preliminary data.</text>
</comment>
<dbReference type="Proteomes" id="UP000262477">
    <property type="component" value="Unassembled WGS sequence"/>
</dbReference>
<dbReference type="EMBL" id="QUAC01000021">
    <property type="protein sequence ID" value="REK91561.1"/>
    <property type="molecule type" value="Genomic_DNA"/>
</dbReference>
<keyword evidence="6" id="KW-0233">DNA recombination</keyword>
<organism evidence="11 12">
    <name type="scientific">Streptomyces inhibens</name>
    <dbReference type="NCBI Taxonomy" id="2293571"/>
    <lineage>
        <taxon>Bacteria</taxon>
        <taxon>Bacillati</taxon>
        <taxon>Actinomycetota</taxon>
        <taxon>Actinomycetes</taxon>
        <taxon>Kitasatosporales</taxon>
        <taxon>Streptomycetaceae</taxon>
        <taxon>Streptomyces</taxon>
    </lineage>
</organism>
<dbReference type="Pfam" id="PF12323">
    <property type="entry name" value="HTH_OrfB_IS605"/>
    <property type="match status" value="1"/>
</dbReference>
<evidence type="ECO:0000259" key="8">
    <source>
        <dbReference type="Pfam" id="PF01385"/>
    </source>
</evidence>
<keyword evidence="3" id="KW-0479">Metal-binding</keyword>
<feature type="region of interest" description="Disordered" evidence="7">
    <location>
        <begin position="249"/>
        <end position="270"/>
    </location>
</feature>
<gene>
    <name evidence="11" type="ORF">DY245_03605</name>
</gene>